<dbReference type="RefSeq" id="WP_165093632.1">
    <property type="nucleotide sequence ID" value="NZ_CP049056.1"/>
</dbReference>
<evidence type="ECO:0000256" key="9">
    <source>
        <dbReference type="ARBA" id="ARBA00023136"/>
    </source>
</evidence>
<name>A0A7L5BSS4_9RHOB</name>
<dbReference type="InterPro" id="IPR015855">
    <property type="entry name" value="ABC_transpr_MalK-like"/>
</dbReference>
<dbReference type="Proteomes" id="UP000503336">
    <property type="component" value="Chromosome"/>
</dbReference>
<evidence type="ECO:0000259" key="10">
    <source>
        <dbReference type="PROSITE" id="PS50893"/>
    </source>
</evidence>
<dbReference type="InterPro" id="IPR027417">
    <property type="entry name" value="P-loop_NTPase"/>
</dbReference>
<dbReference type="NCBIfam" id="NF008653">
    <property type="entry name" value="PRK11650.1"/>
    <property type="match status" value="1"/>
</dbReference>
<evidence type="ECO:0000256" key="7">
    <source>
        <dbReference type="ARBA" id="ARBA00022840"/>
    </source>
</evidence>
<evidence type="ECO:0000313" key="11">
    <source>
        <dbReference type="EMBL" id="QIE54022.1"/>
    </source>
</evidence>
<dbReference type="InterPro" id="IPR013611">
    <property type="entry name" value="Transp-assoc_OB_typ2"/>
</dbReference>
<dbReference type="InterPro" id="IPR012340">
    <property type="entry name" value="NA-bd_OB-fold"/>
</dbReference>
<dbReference type="Gene3D" id="2.40.50.140">
    <property type="entry name" value="Nucleic acid-binding proteins"/>
    <property type="match status" value="1"/>
</dbReference>
<dbReference type="SMART" id="SM00382">
    <property type="entry name" value="AAA"/>
    <property type="match status" value="1"/>
</dbReference>
<keyword evidence="5" id="KW-0762">Sugar transport</keyword>
<evidence type="ECO:0000256" key="8">
    <source>
        <dbReference type="ARBA" id="ARBA00022967"/>
    </source>
</evidence>
<dbReference type="GO" id="GO:0015794">
    <property type="term" value="P:glycerol-3-phosphate transmembrane transport"/>
    <property type="evidence" value="ECO:0007669"/>
    <property type="project" value="TreeGrafter"/>
</dbReference>
<evidence type="ECO:0000256" key="4">
    <source>
        <dbReference type="ARBA" id="ARBA00022519"/>
    </source>
</evidence>
<evidence type="ECO:0000256" key="6">
    <source>
        <dbReference type="ARBA" id="ARBA00022741"/>
    </source>
</evidence>
<evidence type="ECO:0000256" key="3">
    <source>
        <dbReference type="ARBA" id="ARBA00022475"/>
    </source>
</evidence>
<feature type="domain" description="ABC transporter" evidence="10">
    <location>
        <begin position="4"/>
        <end position="235"/>
    </location>
</feature>
<protein>
    <submittedName>
        <fullName evidence="11">sn-glycerol-3-phosphate ABC transporter ATP-binding protein UgpC</fullName>
    </submittedName>
</protein>
<dbReference type="EMBL" id="CP049056">
    <property type="protein sequence ID" value="QIE54022.1"/>
    <property type="molecule type" value="Genomic_DNA"/>
</dbReference>
<dbReference type="AlphaFoldDB" id="A0A7L5BSS4"/>
<evidence type="ECO:0000256" key="2">
    <source>
        <dbReference type="ARBA" id="ARBA00022448"/>
    </source>
</evidence>
<dbReference type="PROSITE" id="PS50893">
    <property type="entry name" value="ABC_TRANSPORTER_2"/>
    <property type="match status" value="1"/>
</dbReference>
<dbReference type="InterPro" id="IPR047641">
    <property type="entry name" value="ABC_transpr_MalK/UgpC-like"/>
</dbReference>
<evidence type="ECO:0000256" key="1">
    <source>
        <dbReference type="ARBA" id="ARBA00005417"/>
    </source>
</evidence>
<sequence>MAGLSLSGVQKIYPGGVTAVHGADIEIEDGEFIVLVGPSGCGKSTILRMVAGLEATSAGEVRIDGEVVNGKEPGERDIAMVFQNYALYPHMSVRQNMAYGLKNVGMKKAEIAARIADASRTLQLDEYLDRKPRQLSGGQRQRVAMGRALVREPKAFLLDEPLSNLDAKLRGHMRAELKELHQRLGATFIYVTHDQVEAMSLADRIVVMNAGRIEQIGRPREIYDDPATRFVAEFIGSPQMNFLPGALLGEKAAFLGIRPEALLVGEGGGEISLTGRVRLVEDLGADRFVHVALTGGDVVAVARAPGGLVAEPGTEVTLNADRAAIARFDAEGYRVD</sequence>
<keyword evidence="3" id="KW-1003">Cell membrane</keyword>
<reference evidence="11 12" key="1">
    <citation type="submission" date="2020-02" db="EMBL/GenBank/DDBJ databases">
        <title>complete genome sequence of Rhodobacteraceae bacterium.</title>
        <authorList>
            <person name="Park J."/>
            <person name="Kim Y.-S."/>
            <person name="Kim K.-H."/>
        </authorList>
    </citation>
    <scope>NUCLEOTIDE SEQUENCE [LARGE SCALE GENOMIC DNA]</scope>
    <source>
        <strain evidence="11 12">RR4-56</strain>
    </source>
</reference>
<dbReference type="GO" id="GO:0008643">
    <property type="term" value="P:carbohydrate transport"/>
    <property type="evidence" value="ECO:0007669"/>
    <property type="project" value="InterPro"/>
</dbReference>
<dbReference type="KEGG" id="hdh:G5B40_00340"/>
<keyword evidence="7 11" id="KW-0067">ATP-binding</keyword>
<dbReference type="GO" id="GO:0005524">
    <property type="term" value="F:ATP binding"/>
    <property type="evidence" value="ECO:0007669"/>
    <property type="project" value="UniProtKB-KW"/>
</dbReference>
<evidence type="ECO:0000256" key="5">
    <source>
        <dbReference type="ARBA" id="ARBA00022597"/>
    </source>
</evidence>
<dbReference type="Gene3D" id="2.40.50.100">
    <property type="match status" value="1"/>
</dbReference>
<dbReference type="Pfam" id="PF08402">
    <property type="entry name" value="TOBE_2"/>
    <property type="match status" value="1"/>
</dbReference>
<dbReference type="SUPFAM" id="SSF52540">
    <property type="entry name" value="P-loop containing nucleoside triphosphate hydrolases"/>
    <property type="match status" value="1"/>
</dbReference>
<comment type="similarity">
    <text evidence="1">Belongs to the ABC transporter superfamily.</text>
</comment>
<dbReference type="InterPro" id="IPR003439">
    <property type="entry name" value="ABC_transporter-like_ATP-bd"/>
</dbReference>
<gene>
    <name evidence="11" type="primary">ugpC</name>
    <name evidence="11" type="ORF">G5B40_00340</name>
</gene>
<dbReference type="GO" id="GO:0001407">
    <property type="term" value="P:glycerophosphodiester transmembrane transport"/>
    <property type="evidence" value="ECO:0007669"/>
    <property type="project" value="TreeGrafter"/>
</dbReference>
<keyword evidence="4" id="KW-0997">Cell inner membrane</keyword>
<keyword evidence="8" id="KW-1278">Translocase</keyword>
<dbReference type="SUPFAM" id="SSF50331">
    <property type="entry name" value="MOP-like"/>
    <property type="match status" value="1"/>
</dbReference>
<evidence type="ECO:0000313" key="12">
    <source>
        <dbReference type="Proteomes" id="UP000503336"/>
    </source>
</evidence>
<dbReference type="PROSITE" id="PS00211">
    <property type="entry name" value="ABC_TRANSPORTER_1"/>
    <property type="match status" value="1"/>
</dbReference>
<dbReference type="InterPro" id="IPR003593">
    <property type="entry name" value="AAA+_ATPase"/>
</dbReference>
<dbReference type="PANTHER" id="PTHR43875:SF12">
    <property type="entry name" value="SN-GLYCEROL-3-PHOSPHATE IMPORT ATP-BINDING PROTEIN UGPC"/>
    <property type="match status" value="1"/>
</dbReference>
<keyword evidence="9" id="KW-0472">Membrane</keyword>
<dbReference type="PANTHER" id="PTHR43875">
    <property type="entry name" value="MALTODEXTRIN IMPORT ATP-BINDING PROTEIN MSMX"/>
    <property type="match status" value="1"/>
</dbReference>
<dbReference type="GO" id="GO:0016887">
    <property type="term" value="F:ATP hydrolysis activity"/>
    <property type="evidence" value="ECO:0007669"/>
    <property type="project" value="InterPro"/>
</dbReference>
<dbReference type="GO" id="GO:0055052">
    <property type="term" value="C:ATP-binding cassette (ABC) transporter complex, substrate-binding subunit-containing"/>
    <property type="evidence" value="ECO:0007669"/>
    <property type="project" value="TreeGrafter"/>
</dbReference>
<keyword evidence="2" id="KW-0813">Transport</keyword>
<dbReference type="FunFam" id="3.40.50.300:FF:000042">
    <property type="entry name" value="Maltose/maltodextrin ABC transporter, ATP-binding protein"/>
    <property type="match status" value="1"/>
</dbReference>
<keyword evidence="6" id="KW-0547">Nucleotide-binding</keyword>
<dbReference type="Pfam" id="PF00005">
    <property type="entry name" value="ABC_tran"/>
    <property type="match status" value="1"/>
</dbReference>
<accession>A0A7L5BSS4</accession>
<keyword evidence="12" id="KW-1185">Reference proteome</keyword>
<dbReference type="InterPro" id="IPR008995">
    <property type="entry name" value="Mo/tungstate-bd_C_term_dom"/>
</dbReference>
<dbReference type="Gene3D" id="3.40.50.300">
    <property type="entry name" value="P-loop containing nucleotide triphosphate hydrolases"/>
    <property type="match status" value="1"/>
</dbReference>
<proteinExistence type="inferred from homology"/>
<dbReference type="CDD" id="cd03301">
    <property type="entry name" value="ABC_MalK_N"/>
    <property type="match status" value="1"/>
</dbReference>
<dbReference type="InterPro" id="IPR017871">
    <property type="entry name" value="ABC_transporter-like_CS"/>
</dbReference>
<dbReference type="GO" id="GO:0140359">
    <property type="term" value="F:ABC-type transporter activity"/>
    <property type="evidence" value="ECO:0007669"/>
    <property type="project" value="InterPro"/>
</dbReference>
<organism evidence="11 12">
    <name type="scientific">Pikeienuella piscinae</name>
    <dbReference type="NCBI Taxonomy" id="2748098"/>
    <lineage>
        <taxon>Bacteria</taxon>
        <taxon>Pseudomonadati</taxon>
        <taxon>Pseudomonadota</taxon>
        <taxon>Alphaproteobacteria</taxon>
        <taxon>Rhodobacterales</taxon>
        <taxon>Paracoccaceae</taxon>
        <taxon>Pikeienuella</taxon>
    </lineage>
</organism>